<evidence type="ECO:0000313" key="3">
    <source>
        <dbReference type="Proteomes" id="UP000013085"/>
    </source>
</evidence>
<dbReference type="EMBL" id="AGYR01000018">
    <property type="protein sequence ID" value="ENZ17258.1"/>
    <property type="molecule type" value="Genomic_DNA"/>
</dbReference>
<dbReference type="PATRIC" id="fig|999408.3.peg.2176"/>
<dbReference type="InterPro" id="IPR013366">
    <property type="entry name" value="EutJ"/>
</dbReference>
<dbReference type="RefSeq" id="WP_002595641.1">
    <property type="nucleotide sequence ID" value="NZ_KB851019.1"/>
</dbReference>
<organism evidence="2 3">
    <name type="scientific">[Clostridium] clostridioforme 90A8</name>
    <dbReference type="NCBI Taxonomy" id="999408"/>
    <lineage>
        <taxon>Bacteria</taxon>
        <taxon>Bacillati</taxon>
        <taxon>Bacillota</taxon>
        <taxon>Clostridia</taxon>
        <taxon>Lachnospirales</taxon>
        <taxon>Lachnospiraceae</taxon>
        <taxon>Enterocloster</taxon>
    </lineage>
</organism>
<reference evidence="2 3" key="1">
    <citation type="submission" date="2013-01" db="EMBL/GenBank/DDBJ databases">
        <title>The Genome Sequence of Clostridium clostridioforme 90A8.</title>
        <authorList>
            <consortium name="The Broad Institute Genome Sequencing Platform"/>
            <person name="Earl A."/>
            <person name="Ward D."/>
            <person name="Feldgarden M."/>
            <person name="Gevers D."/>
            <person name="Courvalin P."/>
            <person name="Lambert T."/>
            <person name="Walker B."/>
            <person name="Young S.K."/>
            <person name="Zeng Q."/>
            <person name="Gargeya S."/>
            <person name="Fitzgerald M."/>
            <person name="Haas B."/>
            <person name="Abouelleil A."/>
            <person name="Alvarado L."/>
            <person name="Arachchi H.M."/>
            <person name="Berlin A.M."/>
            <person name="Chapman S.B."/>
            <person name="Dewar J."/>
            <person name="Goldberg J."/>
            <person name="Griggs A."/>
            <person name="Gujja S."/>
            <person name="Hansen M."/>
            <person name="Howarth C."/>
            <person name="Imamovic A."/>
            <person name="Larimer J."/>
            <person name="McCowan C."/>
            <person name="Murphy C."/>
            <person name="Neiman D."/>
            <person name="Pearson M."/>
            <person name="Priest M."/>
            <person name="Roberts A."/>
            <person name="Saif S."/>
            <person name="Shea T."/>
            <person name="Sisk P."/>
            <person name="Sykes S."/>
            <person name="Wortman J."/>
            <person name="Nusbaum C."/>
            <person name="Birren B."/>
        </authorList>
    </citation>
    <scope>NUCLEOTIDE SEQUENCE [LARGE SCALE GENOMIC DNA]</scope>
    <source>
        <strain evidence="2 3">90A8</strain>
    </source>
</reference>
<comment type="caution">
    <text evidence="2">The sequence shown here is derived from an EMBL/GenBank/DDBJ whole genome shotgun (WGS) entry which is preliminary data.</text>
</comment>
<feature type="domain" description="SHS2" evidence="1">
    <location>
        <begin position="28"/>
        <end position="134"/>
    </location>
</feature>
<dbReference type="InterPro" id="IPR043129">
    <property type="entry name" value="ATPase_NBD"/>
</dbReference>
<dbReference type="Proteomes" id="UP000013085">
    <property type="component" value="Unassembled WGS sequence"/>
</dbReference>
<dbReference type="SUPFAM" id="SSF53067">
    <property type="entry name" value="Actin-like ATPase domain"/>
    <property type="match status" value="2"/>
</dbReference>
<dbReference type="HOGENOM" id="CLU_088869_0_0_9"/>
<dbReference type="GO" id="GO:0051301">
    <property type="term" value="P:cell division"/>
    <property type="evidence" value="ECO:0007669"/>
    <property type="project" value="InterPro"/>
</dbReference>
<dbReference type="PANTHER" id="PTHR32432:SF3">
    <property type="entry name" value="ETHANOLAMINE UTILIZATION PROTEIN EUTJ"/>
    <property type="match status" value="1"/>
</dbReference>
<dbReference type="AlphaFoldDB" id="A0A0E2HCU4"/>
<proteinExistence type="predicted"/>
<accession>A0A0E2HCU4</accession>
<dbReference type="PANTHER" id="PTHR32432">
    <property type="entry name" value="CELL DIVISION PROTEIN FTSA-RELATED"/>
    <property type="match status" value="1"/>
</dbReference>
<dbReference type="NCBIfam" id="NF011660">
    <property type="entry name" value="PRK15080.1"/>
    <property type="match status" value="1"/>
</dbReference>
<dbReference type="InterPro" id="IPR005883">
    <property type="entry name" value="PilM"/>
</dbReference>
<dbReference type="Pfam" id="PF11104">
    <property type="entry name" value="PilM_2"/>
    <property type="match status" value="1"/>
</dbReference>
<dbReference type="SMART" id="SM00842">
    <property type="entry name" value="FtsA"/>
    <property type="match status" value="1"/>
</dbReference>
<dbReference type="CDD" id="cd24047">
    <property type="entry name" value="ASKHA_NBD_EutJ"/>
    <property type="match status" value="1"/>
</dbReference>
<dbReference type="InterPro" id="IPR003494">
    <property type="entry name" value="SHS2_FtsA"/>
</dbReference>
<evidence type="ECO:0000313" key="2">
    <source>
        <dbReference type="EMBL" id="ENZ17258.1"/>
    </source>
</evidence>
<name>A0A0E2HCU4_9FIRM</name>
<protein>
    <submittedName>
        <fullName evidence="2">Ethanolamine utilization protein EutJ family protein</fullName>
    </submittedName>
</protein>
<dbReference type="InterPro" id="IPR050696">
    <property type="entry name" value="FtsA/MreB"/>
</dbReference>
<dbReference type="NCBIfam" id="TIGR02529">
    <property type="entry name" value="EutJ"/>
    <property type="match status" value="1"/>
</dbReference>
<dbReference type="Gene3D" id="3.30.420.40">
    <property type="match status" value="2"/>
</dbReference>
<gene>
    <name evidence="2" type="ORF">HMPREF1090_02028</name>
</gene>
<evidence type="ECO:0000259" key="1">
    <source>
        <dbReference type="SMART" id="SM00842"/>
    </source>
</evidence>
<sequence>MLMTKEVLSEFSELIREKKCNPFSGMLKTGVDLGTANIVIAVTDENNHPVAGATAVSKVVKDGIVVDFVGAMQTVRRLKAQLEELLGVPMETAATAVPPGIIEGNVRCIANVVEGAGFEVIHVIDEPTAAASVLGIRDGAVVDVGGGTTGISILKDGKVIFTADEPTGGTHMTLVLAGYYGISIEEAEKLKTDKDRERDVFPIIKPVVEKMASIVKGFLSGYEVDCVYVVGGASCFSEFEHTFEKALGIKTVKTNDALLVTPLGIAWNASAGPV</sequence>